<dbReference type="PROSITE" id="PS51635">
    <property type="entry name" value="PNPLA"/>
    <property type="match status" value="1"/>
</dbReference>
<evidence type="ECO:0000259" key="5">
    <source>
        <dbReference type="PROSITE" id="PS51635"/>
    </source>
</evidence>
<proteinExistence type="predicted"/>
<dbReference type="PANTHER" id="PTHR14226:SF44">
    <property type="entry name" value="TRIACYLGLYCEROL LIPASE 3"/>
    <property type="match status" value="1"/>
</dbReference>
<keyword evidence="2" id="KW-0442">Lipid degradation</keyword>
<dbReference type="Pfam" id="PF11815">
    <property type="entry name" value="DUF3336"/>
    <property type="match status" value="1"/>
</dbReference>
<dbReference type="InterPro" id="IPR021771">
    <property type="entry name" value="Triacylglycerol_lipase_N"/>
</dbReference>
<name>A0A0B5ABR9_BLAAD</name>
<dbReference type="PANTHER" id="PTHR14226">
    <property type="entry name" value="NEUROPATHY TARGET ESTERASE/SWISS CHEESE D.MELANOGASTER"/>
    <property type="match status" value="1"/>
</dbReference>
<keyword evidence="1" id="KW-0378">Hydrolase</keyword>
<dbReference type="InterPro" id="IPR002641">
    <property type="entry name" value="PNPLA_dom"/>
</dbReference>
<dbReference type="Pfam" id="PF01734">
    <property type="entry name" value="Patatin"/>
    <property type="match status" value="1"/>
</dbReference>
<dbReference type="InterPro" id="IPR016035">
    <property type="entry name" value="Acyl_Trfase/lysoPLipase"/>
</dbReference>
<keyword evidence="3" id="KW-0443">Lipid metabolism</keyword>
<accession>A0A0B5ABR9</accession>
<evidence type="ECO:0000256" key="1">
    <source>
        <dbReference type="ARBA" id="ARBA00022801"/>
    </source>
</evidence>
<reference evidence="6" key="1">
    <citation type="journal article" date="2015" name="PLoS ONE">
        <title>Improved Gene Targeting through Cell Cycle Synchronization.</title>
        <authorList>
            <person name="Tsakraklides V."/>
            <person name="Brevnova E."/>
            <person name="Stephanopoulos G."/>
            <person name="Shaw A.J."/>
        </authorList>
    </citation>
    <scope>NUCLEOTIDE SEQUENCE</scope>
    <source>
        <strain evidence="6">ATCC 76597</strain>
    </source>
</reference>
<dbReference type="GO" id="GO:0006641">
    <property type="term" value="P:triglyceride metabolic process"/>
    <property type="evidence" value="ECO:0007669"/>
    <property type="project" value="UniProtKB-ARBA"/>
</dbReference>
<evidence type="ECO:0000256" key="2">
    <source>
        <dbReference type="ARBA" id="ARBA00022963"/>
    </source>
</evidence>
<dbReference type="EMBL" id="KM409713">
    <property type="protein sequence ID" value="AJD87364.1"/>
    <property type="molecule type" value="Genomic_DNA"/>
</dbReference>
<dbReference type="InterPro" id="IPR050301">
    <property type="entry name" value="NTE"/>
</dbReference>
<evidence type="ECO:0000256" key="4">
    <source>
        <dbReference type="PROSITE-ProRule" id="PRU01161"/>
    </source>
</evidence>
<evidence type="ECO:0000313" key="6">
    <source>
        <dbReference type="EMBL" id="AJD87364.1"/>
    </source>
</evidence>
<dbReference type="SUPFAM" id="SSF52151">
    <property type="entry name" value="FabD/lysophospholipase-like"/>
    <property type="match status" value="1"/>
</dbReference>
<dbReference type="GO" id="GO:0004806">
    <property type="term" value="F:triacylglycerol lipase activity"/>
    <property type="evidence" value="ECO:0007669"/>
    <property type="project" value="InterPro"/>
</dbReference>
<evidence type="ECO:0000256" key="3">
    <source>
        <dbReference type="ARBA" id="ARBA00023098"/>
    </source>
</evidence>
<protein>
    <recommendedName>
        <fullName evidence="5">PNPLA domain-containing protein</fullName>
    </recommendedName>
</protein>
<dbReference type="GO" id="GO:0016042">
    <property type="term" value="P:lipid catabolic process"/>
    <property type="evidence" value="ECO:0007669"/>
    <property type="project" value="UniProtKB-KW"/>
</dbReference>
<sequence>MIRAAYGSVSRARDSLTLRAPSFPTTAVEVRDKILWILYAWIEMFTDVFSFWTEKVWGYVSTPTKESILRKQLDEAKSYHEWEELSYKLDSILGNDIWRQNPVSRKYDYRLISTRLKELVAARDNRNIELLMDRLRSGLLRNIGSIASTHLYNRAYSGTKLLIEDYINVVIQCLEYVERGGRPLTASASKIPNGGEPPSPRTYHKPMITRQRKLNFFNDTRQSFGSTAVVLHGGSLFGLCHIGMIKTLFNQGLLPRIVCGSTVGALVASLVCSCVDEEVYETLDNVSSEMSPLRQGYTDIKYHSVAEGVISSMCPPEILIFEQYIREKLGDLTFEEAYQRTGRILNIPVTPKAKPGQVAPPVPTLLNYLSSPNVVVWSAAQCSIGTGIIHKKVELLVKGLDGQLKPYLDADDIEYTPANQAVYAADRESPYTRLSELFNVNNYIVSVARPYFAPILLSDFKYRAAKSFKTRFLKLTRLELQYRLNQLSQLGLVPPMIQQWFVDGNIPAGFQVTVVPELPSLIRDIGKVFDSDNIKEKVDYWIKIGERSVWPVLNIIWARCAIEFVLDDLYHSRRKDELD</sequence>
<dbReference type="Gene3D" id="3.40.1090.10">
    <property type="entry name" value="Cytosolic phospholipase A2 catalytic domain"/>
    <property type="match status" value="1"/>
</dbReference>
<feature type="domain" description="PNPLA" evidence="5">
    <location>
        <begin position="229"/>
        <end position="419"/>
    </location>
</feature>
<organism evidence="6">
    <name type="scientific">Blastobotrys adeninivorans</name>
    <name type="common">Yeast</name>
    <name type="synonym">Arxula adeninivorans</name>
    <dbReference type="NCBI Taxonomy" id="409370"/>
    <lineage>
        <taxon>Eukaryota</taxon>
        <taxon>Fungi</taxon>
        <taxon>Dikarya</taxon>
        <taxon>Ascomycota</taxon>
        <taxon>Saccharomycotina</taxon>
        <taxon>Dipodascomycetes</taxon>
        <taxon>Dipodascales</taxon>
        <taxon>Trichomonascaceae</taxon>
        <taxon>Blastobotrys</taxon>
    </lineage>
</organism>
<dbReference type="AlphaFoldDB" id="A0A0B5ABR9"/>
<comment type="caution">
    <text evidence="4">Lacks conserved residue(s) required for the propagation of feature annotation.</text>
</comment>